<keyword evidence="10 12" id="KW-0472">Membrane</keyword>
<keyword evidence="7 15" id="KW-0418">Kinase</keyword>
<feature type="domain" description="HAMP" evidence="14">
    <location>
        <begin position="173"/>
        <end position="226"/>
    </location>
</feature>
<evidence type="ECO:0000259" key="13">
    <source>
        <dbReference type="PROSITE" id="PS50109"/>
    </source>
</evidence>
<dbReference type="InterPro" id="IPR036097">
    <property type="entry name" value="HisK_dim/P_sf"/>
</dbReference>
<keyword evidence="16" id="KW-1185">Reference proteome</keyword>
<evidence type="ECO:0000256" key="6">
    <source>
        <dbReference type="ARBA" id="ARBA00022692"/>
    </source>
</evidence>
<accession>A0ABP9RZD4</accession>
<evidence type="ECO:0000256" key="7">
    <source>
        <dbReference type="ARBA" id="ARBA00022777"/>
    </source>
</evidence>
<dbReference type="GO" id="GO:0016301">
    <property type="term" value="F:kinase activity"/>
    <property type="evidence" value="ECO:0007669"/>
    <property type="project" value="UniProtKB-KW"/>
</dbReference>
<dbReference type="SUPFAM" id="SSF158472">
    <property type="entry name" value="HAMP domain-like"/>
    <property type="match status" value="1"/>
</dbReference>
<feature type="transmembrane region" description="Helical" evidence="12">
    <location>
        <begin position="6"/>
        <end position="29"/>
    </location>
</feature>
<dbReference type="SUPFAM" id="SSF55874">
    <property type="entry name" value="ATPase domain of HSP90 chaperone/DNA topoisomerase II/histidine kinase"/>
    <property type="match status" value="1"/>
</dbReference>
<evidence type="ECO:0000256" key="10">
    <source>
        <dbReference type="ARBA" id="ARBA00023136"/>
    </source>
</evidence>
<name>A0ABP9RZD4_9ACTN</name>
<dbReference type="InterPro" id="IPR036890">
    <property type="entry name" value="HATPase_C_sf"/>
</dbReference>
<dbReference type="SMART" id="SM00387">
    <property type="entry name" value="HATPase_c"/>
    <property type="match status" value="1"/>
</dbReference>
<feature type="compositionally biased region" description="Acidic residues" evidence="11">
    <location>
        <begin position="498"/>
        <end position="508"/>
    </location>
</feature>
<evidence type="ECO:0000256" key="1">
    <source>
        <dbReference type="ARBA" id="ARBA00000085"/>
    </source>
</evidence>
<evidence type="ECO:0000256" key="9">
    <source>
        <dbReference type="ARBA" id="ARBA00023012"/>
    </source>
</evidence>
<evidence type="ECO:0000256" key="3">
    <source>
        <dbReference type="ARBA" id="ARBA00012438"/>
    </source>
</evidence>
<feature type="region of interest" description="Disordered" evidence="11">
    <location>
        <begin position="426"/>
        <end position="445"/>
    </location>
</feature>
<dbReference type="Pfam" id="PF00672">
    <property type="entry name" value="HAMP"/>
    <property type="match status" value="1"/>
</dbReference>
<keyword evidence="9" id="KW-0902">Two-component regulatory system</keyword>
<proteinExistence type="predicted"/>
<reference evidence="16" key="1">
    <citation type="journal article" date="2019" name="Int. J. Syst. Evol. Microbiol.">
        <title>The Global Catalogue of Microorganisms (GCM) 10K type strain sequencing project: providing services to taxonomists for standard genome sequencing and annotation.</title>
        <authorList>
            <consortium name="The Broad Institute Genomics Platform"/>
            <consortium name="The Broad Institute Genome Sequencing Center for Infectious Disease"/>
            <person name="Wu L."/>
            <person name="Ma J."/>
        </authorList>
    </citation>
    <scope>NUCLEOTIDE SEQUENCE [LARGE SCALE GENOMIC DNA]</scope>
    <source>
        <strain evidence="16">JCM 18304</strain>
    </source>
</reference>
<organism evidence="15 16">
    <name type="scientific">Rugosimonospora acidiphila</name>
    <dbReference type="NCBI Taxonomy" id="556531"/>
    <lineage>
        <taxon>Bacteria</taxon>
        <taxon>Bacillati</taxon>
        <taxon>Actinomycetota</taxon>
        <taxon>Actinomycetes</taxon>
        <taxon>Micromonosporales</taxon>
        <taxon>Micromonosporaceae</taxon>
        <taxon>Rugosimonospora</taxon>
    </lineage>
</organism>
<evidence type="ECO:0000256" key="2">
    <source>
        <dbReference type="ARBA" id="ARBA00004236"/>
    </source>
</evidence>
<dbReference type="PRINTS" id="PR00344">
    <property type="entry name" value="BCTRLSENSOR"/>
</dbReference>
<comment type="subcellular location">
    <subcellularLocation>
        <location evidence="2">Cell membrane</location>
    </subcellularLocation>
</comment>
<dbReference type="PANTHER" id="PTHR45436:SF5">
    <property type="entry name" value="SENSOR HISTIDINE KINASE TRCS"/>
    <property type="match status" value="1"/>
</dbReference>
<dbReference type="SMART" id="SM00388">
    <property type="entry name" value="HisKA"/>
    <property type="match status" value="1"/>
</dbReference>
<keyword evidence="6 12" id="KW-0812">Transmembrane</keyword>
<evidence type="ECO:0000256" key="4">
    <source>
        <dbReference type="ARBA" id="ARBA00022553"/>
    </source>
</evidence>
<feature type="compositionally biased region" description="Low complexity" evidence="11">
    <location>
        <begin position="430"/>
        <end position="445"/>
    </location>
</feature>
<dbReference type="InterPro" id="IPR003661">
    <property type="entry name" value="HisK_dim/P_dom"/>
</dbReference>
<keyword evidence="5" id="KW-0808">Transferase</keyword>
<keyword evidence="4" id="KW-0597">Phosphoprotein</keyword>
<dbReference type="PROSITE" id="PS50885">
    <property type="entry name" value="HAMP"/>
    <property type="match status" value="1"/>
</dbReference>
<protein>
    <recommendedName>
        <fullName evidence="3">histidine kinase</fullName>
        <ecNumber evidence="3">2.7.13.3</ecNumber>
    </recommendedName>
</protein>
<dbReference type="InterPro" id="IPR003594">
    <property type="entry name" value="HATPase_dom"/>
</dbReference>
<dbReference type="InterPro" id="IPR005467">
    <property type="entry name" value="His_kinase_dom"/>
</dbReference>
<dbReference type="EC" id="2.7.13.3" evidence="3"/>
<dbReference type="Gene3D" id="6.10.340.10">
    <property type="match status" value="1"/>
</dbReference>
<feature type="domain" description="Histidine kinase" evidence="13">
    <location>
        <begin position="241"/>
        <end position="492"/>
    </location>
</feature>
<dbReference type="Pfam" id="PF02518">
    <property type="entry name" value="HATPase_c"/>
    <property type="match status" value="1"/>
</dbReference>
<dbReference type="InterPro" id="IPR050428">
    <property type="entry name" value="TCS_sensor_his_kinase"/>
</dbReference>
<comment type="caution">
    <text evidence="15">The sequence shown here is derived from an EMBL/GenBank/DDBJ whole genome shotgun (WGS) entry which is preliminary data.</text>
</comment>
<dbReference type="InterPro" id="IPR004358">
    <property type="entry name" value="Sig_transdc_His_kin-like_C"/>
</dbReference>
<dbReference type="Pfam" id="PF00512">
    <property type="entry name" value="HisKA"/>
    <property type="match status" value="1"/>
</dbReference>
<evidence type="ECO:0000313" key="16">
    <source>
        <dbReference type="Proteomes" id="UP001501570"/>
    </source>
</evidence>
<dbReference type="Gene3D" id="3.30.565.10">
    <property type="entry name" value="Histidine kinase-like ATPase, C-terminal domain"/>
    <property type="match status" value="1"/>
</dbReference>
<dbReference type="EMBL" id="BAABJQ010000011">
    <property type="protein sequence ID" value="GAA5188627.1"/>
    <property type="molecule type" value="Genomic_DNA"/>
</dbReference>
<dbReference type="Gene3D" id="1.10.287.130">
    <property type="match status" value="1"/>
</dbReference>
<dbReference type="InterPro" id="IPR003660">
    <property type="entry name" value="HAMP_dom"/>
</dbReference>
<dbReference type="SMART" id="SM00304">
    <property type="entry name" value="HAMP"/>
    <property type="match status" value="1"/>
</dbReference>
<dbReference type="CDD" id="cd06225">
    <property type="entry name" value="HAMP"/>
    <property type="match status" value="1"/>
</dbReference>
<evidence type="ECO:0000256" key="8">
    <source>
        <dbReference type="ARBA" id="ARBA00022989"/>
    </source>
</evidence>
<dbReference type="Proteomes" id="UP001501570">
    <property type="component" value="Unassembled WGS sequence"/>
</dbReference>
<evidence type="ECO:0000256" key="12">
    <source>
        <dbReference type="SAM" id="Phobius"/>
    </source>
</evidence>
<sequence>MVAAIASLAGVALILANLAGLFLLHSYLLGRIDQQLASTVSAYEHTPAANEPDLPAARPRFLQNLSPELRVYIFAPDGSLVRGSADSGGGAPDLGSFGALADRADAGPYTARNTRRGDPWRVQTAHREDGDVVAVAVSLRQVDATADRLSAIDSAVTLLMLLLLGLAAASVVRLGLAPLTHMEDTAEAIARGEVSRRVEGSDPHTEVGRLGIALNTMLGQIEAALAARTASEQRLRQFLADASHELRTPLTSIQGFAELYRRGGAPPGPALDEAMGRIESEAARMALLVADLMLLARLDQERPLDRSPVDLLAIAMDAVRDAHARVPGRFIRLEPSPEPPMVYGDEPRLRQVATNLIANALQHTPAEAAITVRVDTVRPSDGEPTAAVGREPDPGTPLAVLEVVDTGPGLTRAEAVHVFERLYRADPSRSRAAAPAGTTASATEAESASGASGAGLGLAIVAAIVTAHGGRAELRTAPGAGSAFRALLPLRTPPGAPADDEEACDEEPGGQGVDGRKHGGQGADGGDGPYPIELTGSPRG</sequence>
<dbReference type="RefSeq" id="WP_345631568.1">
    <property type="nucleotide sequence ID" value="NZ_BAABJQ010000011.1"/>
</dbReference>
<dbReference type="CDD" id="cd00082">
    <property type="entry name" value="HisKA"/>
    <property type="match status" value="1"/>
</dbReference>
<evidence type="ECO:0000259" key="14">
    <source>
        <dbReference type="PROSITE" id="PS50885"/>
    </source>
</evidence>
<keyword evidence="8 12" id="KW-1133">Transmembrane helix</keyword>
<dbReference type="SUPFAM" id="SSF47384">
    <property type="entry name" value="Homodimeric domain of signal transducing histidine kinase"/>
    <property type="match status" value="1"/>
</dbReference>
<dbReference type="PANTHER" id="PTHR45436">
    <property type="entry name" value="SENSOR HISTIDINE KINASE YKOH"/>
    <property type="match status" value="1"/>
</dbReference>
<feature type="region of interest" description="Disordered" evidence="11">
    <location>
        <begin position="487"/>
        <end position="540"/>
    </location>
</feature>
<evidence type="ECO:0000313" key="15">
    <source>
        <dbReference type="EMBL" id="GAA5188627.1"/>
    </source>
</evidence>
<dbReference type="PROSITE" id="PS50109">
    <property type="entry name" value="HIS_KIN"/>
    <property type="match status" value="1"/>
</dbReference>
<evidence type="ECO:0000256" key="11">
    <source>
        <dbReference type="SAM" id="MobiDB-lite"/>
    </source>
</evidence>
<evidence type="ECO:0000256" key="5">
    <source>
        <dbReference type="ARBA" id="ARBA00022679"/>
    </source>
</evidence>
<dbReference type="CDD" id="cd00075">
    <property type="entry name" value="HATPase"/>
    <property type="match status" value="1"/>
</dbReference>
<gene>
    <name evidence="15" type="ORF">GCM10023322_39730</name>
</gene>
<comment type="catalytic activity">
    <reaction evidence="1">
        <text>ATP + protein L-histidine = ADP + protein N-phospho-L-histidine.</text>
        <dbReference type="EC" id="2.7.13.3"/>
    </reaction>
</comment>
<feature type="transmembrane region" description="Helical" evidence="12">
    <location>
        <begin position="155"/>
        <end position="176"/>
    </location>
</feature>